<dbReference type="InterPro" id="IPR055370">
    <property type="entry name" value="Lsr2_DNA-bd"/>
</dbReference>
<evidence type="ECO:0000259" key="5">
    <source>
        <dbReference type="PROSITE" id="PS51898"/>
    </source>
</evidence>
<evidence type="ECO:0000256" key="3">
    <source>
        <dbReference type="ARBA" id="ARBA00023172"/>
    </source>
</evidence>
<accession>A0ABX6STV9</accession>
<evidence type="ECO:0000313" key="6">
    <source>
        <dbReference type="EMBL" id="QNL94592.1"/>
    </source>
</evidence>
<dbReference type="PROSITE" id="PS51898">
    <property type="entry name" value="TYR_RECOMBINASE"/>
    <property type="match status" value="1"/>
</dbReference>
<keyword evidence="2" id="KW-0238">DNA-binding</keyword>
<dbReference type="CDD" id="cd01189">
    <property type="entry name" value="INT_ICEBs1_C_like"/>
    <property type="match status" value="1"/>
</dbReference>
<dbReference type="Pfam" id="PF26003">
    <property type="entry name" value="Integrase_N_phage"/>
    <property type="match status" value="1"/>
</dbReference>
<feature type="compositionally biased region" description="Low complexity" evidence="4">
    <location>
        <begin position="1"/>
        <end position="13"/>
    </location>
</feature>
<dbReference type="InterPro" id="IPR036625">
    <property type="entry name" value="E3-bd_dom_sf"/>
</dbReference>
<evidence type="ECO:0000256" key="1">
    <source>
        <dbReference type="ARBA" id="ARBA00008857"/>
    </source>
</evidence>
<name>A0ABX6STV9_9ACTN</name>
<gene>
    <name evidence="6" type="ORF">H9L21_01030</name>
</gene>
<dbReference type="PANTHER" id="PTHR30349">
    <property type="entry name" value="PHAGE INTEGRASE-RELATED"/>
    <property type="match status" value="1"/>
</dbReference>
<evidence type="ECO:0000256" key="2">
    <source>
        <dbReference type="ARBA" id="ARBA00023125"/>
    </source>
</evidence>
<dbReference type="Pfam" id="PF23359">
    <property type="entry name" value="Lsr2_DNA-bd"/>
    <property type="match status" value="1"/>
</dbReference>
<dbReference type="InterPro" id="IPR002104">
    <property type="entry name" value="Integrase_catalytic"/>
</dbReference>
<dbReference type="PANTHER" id="PTHR30349:SF64">
    <property type="entry name" value="PROPHAGE INTEGRASE INTD-RELATED"/>
    <property type="match status" value="1"/>
</dbReference>
<protein>
    <submittedName>
        <fullName evidence="6">Tyrosine-type recombinase/integrase</fullName>
    </submittedName>
</protein>
<organism evidence="6 7">
    <name type="scientific">Aeromicrobium senzhongii</name>
    <dbReference type="NCBI Taxonomy" id="2663859"/>
    <lineage>
        <taxon>Bacteria</taxon>
        <taxon>Bacillati</taxon>
        <taxon>Actinomycetota</taxon>
        <taxon>Actinomycetes</taxon>
        <taxon>Propionibacteriales</taxon>
        <taxon>Nocardioidaceae</taxon>
        <taxon>Aeromicrobium</taxon>
    </lineage>
</organism>
<keyword evidence="3" id="KW-0233">DNA recombination</keyword>
<dbReference type="Gene3D" id="1.10.150.130">
    <property type="match status" value="1"/>
</dbReference>
<dbReference type="Gene3D" id="1.10.443.10">
    <property type="entry name" value="Intergrase catalytic core"/>
    <property type="match status" value="1"/>
</dbReference>
<dbReference type="SUPFAM" id="SSF56349">
    <property type="entry name" value="DNA breaking-rejoining enzymes"/>
    <property type="match status" value="1"/>
</dbReference>
<dbReference type="RefSeq" id="WP_154596047.1">
    <property type="nucleotide sequence ID" value="NZ_CP060587.1"/>
</dbReference>
<feature type="region of interest" description="Disordered" evidence="4">
    <location>
        <begin position="1"/>
        <end position="21"/>
    </location>
</feature>
<sequence>MTSKSTTTRNPSTARRRSSRRTFGAIRKLPSGRYQARYQGPDGRDHTAPTTFARKDDADAWLATVRADMVRGSWRDPDAGSVTVATYFAEWLEGHQVRPRTRENYQQAADRWLLRDLTRPAAQGRPARTMNLGAYELRHLTPAVIREWLAIADADQRAGEMARRRSAEMSRRSRQVTGDARWWAHQNGYQVSSSGRLPRAVLNAWQAAGSPTRPDPDPTPPERPHRAQVITTAYRVLRACLNTAASDGLILANPCQIPRAGLSHTAEREPATPTQVNALAAAMPDHLSAAVHVAAWSGLRAGELFALAREHVDIDAGTVRVTRALVELDGQPITFGPPKTTSSLRTVALPPHVVPILAEHLDTHTAPGPDALVFTDIDGSPLSTDRRTDLFRRARQTIGRPDLRWHDLRHTGATLAAQAGATTRELQHRFGHSTYVASMRYQHASAERDREIADRLSRLAANLTAENVVPLNRHARQDRHP</sequence>
<evidence type="ECO:0000256" key="4">
    <source>
        <dbReference type="SAM" id="MobiDB-lite"/>
    </source>
</evidence>
<dbReference type="InterPro" id="IPR050090">
    <property type="entry name" value="Tyrosine_recombinase_XerCD"/>
</dbReference>
<dbReference type="EMBL" id="CP060587">
    <property type="protein sequence ID" value="QNL94592.1"/>
    <property type="molecule type" value="Genomic_DNA"/>
</dbReference>
<dbReference type="Proteomes" id="UP000515871">
    <property type="component" value="Chromosome"/>
</dbReference>
<evidence type="ECO:0000313" key="7">
    <source>
        <dbReference type="Proteomes" id="UP000515871"/>
    </source>
</evidence>
<reference evidence="6 7" key="1">
    <citation type="submission" date="2020-08" db="EMBL/GenBank/DDBJ databases">
        <title>Novel species in genus Aeromicrobium.</title>
        <authorList>
            <person name="Zhang G."/>
        </authorList>
    </citation>
    <scope>NUCLEOTIDE SEQUENCE [LARGE SCALE GENOMIC DNA]</scope>
    <source>
        <strain evidence="7">zg-629</strain>
    </source>
</reference>
<dbReference type="InterPro" id="IPR011010">
    <property type="entry name" value="DNA_brk_join_enz"/>
</dbReference>
<proteinExistence type="inferred from homology"/>
<dbReference type="InterPro" id="IPR013762">
    <property type="entry name" value="Integrase-like_cat_sf"/>
</dbReference>
<comment type="similarity">
    <text evidence="1">Belongs to the 'phage' integrase family.</text>
</comment>
<feature type="domain" description="Tyr recombinase" evidence="5">
    <location>
        <begin position="266"/>
        <end position="454"/>
    </location>
</feature>
<dbReference type="InterPro" id="IPR058717">
    <property type="entry name" value="Phage_L5_Integrase_N"/>
</dbReference>
<dbReference type="InterPro" id="IPR010998">
    <property type="entry name" value="Integrase_recombinase_N"/>
</dbReference>
<dbReference type="Gene3D" id="4.10.320.10">
    <property type="entry name" value="E3-binding domain"/>
    <property type="match status" value="1"/>
</dbReference>
<keyword evidence="7" id="KW-1185">Reference proteome</keyword>
<dbReference type="Pfam" id="PF00589">
    <property type="entry name" value="Phage_integrase"/>
    <property type="match status" value="1"/>
</dbReference>